<dbReference type="EMBL" id="MNCJ02000326">
    <property type="protein sequence ID" value="KAF5781426.1"/>
    <property type="molecule type" value="Genomic_DNA"/>
</dbReference>
<dbReference type="AlphaFoldDB" id="A0A9K3HN28"/>
<organism evidence="1 2">
    <name type="scientific">Helianthus annuus</name>
    <name type="common">Common sunflower</name>
    <dbReference type="NCBI Taxonomy" id="4232"/>
    <lineage>
        <taxon>Eukaryota</taxon>
        <taxon>Viridiplantae</taxon>
        <taxon>Streptophyta</taxon>
        <taxon>Embryophyta</taxon>
        <taxon>Tracheophyta</taxon>
        <taxon>Spermatophyta</taxon>
        <taxon>Magnoliopsida</taxon>
        <taxon>eudicotyledons</taxon>
        <taxon>Gunneridae</taxon>
        <taxon>Pentapetalae</taxon>
        <taxon>asterids</taxon>
        <taxon>campanulids</taxon>
        <taxon>Asterales</taxon>
        <taxon>Asteraceae</taxon>
        <taxon>Asteroideae</taxon>
        <taxon>Heliantheae alliance</taxon>
        <taxon>Heliantheae</taxon>
        <taxon>Helianthus</taxon>
    </lineage>
</organism>
<protein>
    <submittedName>
        <fullName evidence="1">Uncharacterized protein</fullName>
    </submittedName>
</protein>
<keyword evidence="2" id="KW-1185">Reference proteome</keyword>
<sequence length="49" mass="5630">MYIRSSVKSRESGSCFDPNESIRGVLIRYRCGKQVPDVETARYSLKSLF</sequence>
<gene>
    <name evidence="1" type="ORF">HanXRQr2_Chr11g0483511</name>
</gene>
<accession>A0A9K3HN28</accession>
<reference evidence="1" key="2">
    <citation type="submission" date="2020-06" db="EMBL/GenBank/DDBJ databases">
        <title>Helianthus annuus Genome sequencing and assembly Release 2.</title>
        <authorList>
            <person name="Gouzy J."/>
            <person name="Langlade N."/>
            <person name="Munos S."/>
        </authorList>
    </citation>
    <scope>NUCLEOTIDE SEQUENCE</scope>
    <source>
        <tissue evidence="1">Leaves</tissue>
    </source>
</reference>
<comment type="caution">
    <text evidence="1">The sequence shown here is derived from an EMBL/GenBank/DDBJ whole genome shotgun (WGS) entry which is preliminary data.</text>
</comment>
<name>A0A9K3HN28_HELAN</name>
<reference evidence="1" key="1">
    <citation type="journal article" date="2017" name="Nature">
        <title>The sunflower genome provides insights into oil metabolism, flowering and Asterid evolution.</title>
        <authorList>
            <person name="Badouin H."/>
            <person name="Gouzy J."/>
            <person name="Grassa C.J."/>
            <person name="Murat F."/>
            <person name="Staton S.E."/>
            <person name="Cottret L."/>
            <person name="Lelandais-Briere C."/>
            <person name="Owens G.L."/>
            <person name="Carrere S."/>
            <person name="Mayjonade B."/>
            <person name="Legrand L."/>
            <person name="Gill N."/>
            <person name="Kane N.C."/>
            <person name="Bowers J.E."/>
            <person name="Hubner S."/>
            <person name="Bellec A."/>
            <person name="Berard A."/>
            <person name="Berges H."/>
            <person name="Blanchet N."/>
            <person name="Boniface M.C."/>
            <person name="Brunel D."/>
            <person name="Catrice O."/>
            <person name="Chaidir N."/>
            <person name="Claudel C."/>
            <person name="Donnadieu C."/>
            <person name="Faraut T."/>
            <person name="Fievet G."/>
            <person name="Helmstetter N."/>
            <person name="King M."/>
            <person name="Knapp S.J."/>
            <person name="Lai Z."/>
            <person name="Le Paslier M.C."/>
            <person name="Lippi Y."/>
            <person name="Lorenzon L."/>
            <person name="Mandel J.R."/>
            <person name="Marage G."/>
            <person name="Marchand G."/>
            <person name="Marquand E."/>
            <person name="Bret-Mestries E."/>
            <person name="Morien E."/>
            <person name="Nambeesan S."/>
            <person name="Nguyen T."/>
            <person name="Pegot-Espagnet P."/>
            <person name="Pouilly N."/>
            <person name="Raftis F."/>
            <person name="Sallet E."/>
            <person name="Schiex T."/>
            <person name="Thomas J."/>
            <person name="Vandecasteele C."/>
            <person name="Vares D."/>
            <person name="Vear F."/>
            <person name="Vautrin S."/>
            <person name="Crespi M."/>
            <person name="Mangin B."/>
            <person name="Burke J.M."/>
            <person name="Salse J."/>
            <person name="Munos S."/>
            <person name="Vincourt P."/>
            <person name="Rieseberg L.H."/>
            <person name="Langlade N.B."/>
        </authorList>
    </citation>
    <scope>NUCLEOTIDE SEQUENCE</scope>
    <source>
        <tissue evidence="1">Leaves</tissue>
    </source>
</reference>
<proteinExistence type="predicted"/>
<evidence type="ECO:0000313" key="1">
    <source>
        <dbReference type="EMBL" id="KAF5781426.1"/>
    </source>
</evidence>
<dbReference type="Gramene" id="mRNA:HanXRQr2_Chr11g0483511">
    <property type="protein sequence ID" value="mRNA:HanXRQr2_Chr11g0483511"/>
    <property type="gene ID" value="HanXRQr2_Chr11g0483511"/>
</dbReference>
<dbReference type="Proteomes" id="UP000215914">
    <property type="component" value="Unassembled WGS sequence"/>
</dbReference>
<evidence type="ECO:0000313" key="2">
    <source>
        <dbReference type="Proteomes" id="UP000215914"/>
    </source>
</evidence>